<evidence type="ECO:0000313" key="2">
    <source>
        <dbReference type="EMBL" id="KIO02249.1"/>
    </source>
</evidence>
<proteinExistence type="predicted"/>
<dbReference type="Proteomes" id="UP000054217">
    <property type="component" value="Unassembled WGS sequence"/>
</dbReference>
<name>A0A0C3P4Q3_PISTI</name>
<reference evidence="3" key="2">
    <citation type="submission" date="2015-01" db="EMBL/GenBank/DDBJ databases">
        <title>Evolutionary Origins and Diversification of the Mycorrhizal Mutualists.</title>
        <authorList>
            <consortium name="DOE Joint Genome Institute"/>
            <consortium name="Mycorrhizal Genomics Consortium"/>
            <person name="Kohler A."/>
            <person name="Kuo A."/>
            <person name="Nagy L.G."/>
            <person name="Floudas D."/>
            <person name="Copeland A."/>
            <person name="Barry K.W."/>
            <person name="Cichocki N."/>
            <person name="Veneault-Fourrey C."/>
            <person name="LaButti K."/>
            <person name="Lindquist E.A."/>
            <person name="Lipzen A."/>
            <person name="Lundell T."/>
            <person name="Morin E."/>
            <person name="Murat C."/>
            <person name="Riley R."/>
            <person name="Ohm R."/>
            <person name="Sun H."/>
            <person name="Tunlid A."/>
            <person name="Henrissat B."/>
            <person name="Grigoriev I.V."/>
            <person name="Hibbett D.S."/>
            <person name="Martin F."/>
        </authorList>
    </citation>
    <scope>NUCLEOTIDE SEQUENCE [LARGE SCALE GENOMIC DNA]</scope>
    <source>
        <strain evidence="3">Marx 270</strain>
    </source>
</reference>
<feature type="compositionally biased region" description="Basic and acidic residues" evidence="1">
    <location>
        <begin position="1"/>
        <end position="15"/>
    </location>
</feature>
<reference evidence="2 3" key="1">
    <citation type="submission" date="2014-04" db="EMBL/GenBank/DDBJ databases">
        <authorList>
            <consortium name="DOE Joint Genome Institute"/>
            <person name="Kuo A."/>
            <person name="Kohler A."/>
            <person name="Costa M.D."/>
            <person name="Nagy L.G."/>
            <person name="Floudas D."/>
            <person name="Copeland A."/>
            <person name="Barry K.W."/>
            <person name="Cichocki N."/>
            <person name="Veneault-Fourrey C."/>
            <person name="LaButti K."/>
            <person name="Lindquist E.A."/>
            <person name="Lipzen A."/>
            <person name="Lundell T."/>
            <person name="Morin E."/>
            <person name="Murat C."/>
            <person name="Sun H."/>
            <person name="Tunlid A."/>
            <person name="Henrissat B."/>
            <person name="Grigoriev I.V."/>
            <person name="Hibbett D.S."/>
            <person name="Martin F."/>
            <person name="Nordberg H.P."/>
            <person name="Cantor M.N."/>
            <person name="Hua S.X."/>
        </authorList>
    </citation>
    <scope>NUCLEOTIDE SEQUENCE [LARGE SCALE GENOMIC DNA]</scope>
    <source>
        <strain evidence="2 3">Marx 270</strain>
    </source>
</reference>
<feature type="region of interest" description="Disordered" evidence="1">
    <location>
        <begin position="1"/>
        <end position="57"/>
    </location>
</feature>
<evidence type="ECO:0000256" key="1">
    <source>
        <dbReference type="SAM" id="MobiDB-lite"/>
    </source>
</evidence>
<dbReference type="InParanoid" id="A0A0C3P4Q3"/>
<keyword evidence="3" id="KW-1185">Reference proteome</keyword>
<dbReference type="EMBL" id="KN831982">
    <property type="protein sequence ID" value="KIO02249.1"/>
    <property type="molecule type" value="Genomic_DNA"/>
</dbReference>
<evidence type="ECO:0000313" key="3">
    <source>
        <dbReference type="Proteomes" id="UP000054217"/>
    </source>
</evidence>
<sequence>MPSASKREDSKERWPPLRPPMRPSTAKAPPAWAGASHGPRFTASSHMTSCVRKINSP</sequence>
<dbReference type="HOGENOM" id="CLU_2997429_0_0_1"/>
<dbReference type="AlphaFoldDB" id="A0A0C3P4Q3"/>
<organism evidence="2 3">
    <name type="scientific">Pisolithus tinctorius Marx 270</name>
    <dbReference type="NCBI Taxonomy" id="870435"/>
    <lineage>
        <taxon>Eukaryota</taxon>
        <taxon>Fungi</taxon>
        <taxon>Dikarya</taxon>
        <taxon>Basidiomycota</taxon>
        <taxon>Agaricomycotina</taxon>
        <taxon>Agaricomycetes</taxon>
        <taxon>Agaricomycetidae</taxon>
        <taxon>Boletales</taxon>
        <taxon>Sclerodermatineae</taxon>
        <taxon>Pisolithaceae</taxon>
        <taxon>Pisolithus</taxon>
    </lineage>
</organism>
<accession>A0A0C3P4Q3</accession>
<gene>
    <name evidence="2" type="ORF">M404DRAFT_1002266</name>
</gene>
<protein>
    <submittedName>
        <fullName evidence="2">Uncharacterized protein</fullName>
    </submittedName>
</protein>